<dbReference type="AlphaFoldDB" id="A0AAD3CQX1"/>
<keyword evidence="6 9" id="KW-0472">Membrane</keyword>
<comment type="subcellular location">
    <subcellularLocation>
        <location evidence="7">Endomembrane system</location>
        <topology evidence="7">Single-pass type IV membrane protein</topology>
    </subcellularLocation>
</comment>
<keyword evidence="8" id="KW-0175">Coiled coil</keyword>
<evidence type="ECO:0000256" key="2">
    <source>
        <dbReference type="ARBA" id="ARBA00022448"/>
    </source>
</evidence>
<keyword evidence="2" id="KW-0813">Transport</keyword>
<evidence type="ECO:0000256" key="3">
    <source>
        <dbReference type="ARBA" id="ARBA00022692"/>
    </source>
</evidence>
<evidence type="ECO:0000256" key="1">
    <source>
        <dbReference type="ARBA" id="ARBA00008025"/>
    </source>
</evidence>
<dbReference type="GO" id="GO:0016192">
    <property type="term" value="P:vesicle-mediated transport"/>
    <property type="evidence" value="ECO:0007669"/>
    <property type="project" value="InterPro"/>
</dbReference>
<comment type="caution">
    <text evidence="12">The sequence shown here is derived from an EMBL/GenBank/DDBJ whole genome shotgun (WGS) entry which is preliminary data.</text>
</comment>
<dbReference type="InterPro" id="IPR051097">
    <property type="entry name" value="Synaptobrevin-like_transport"/>
</dbReference>
<name>A0AAD3CQX1_9STRA</name>
<dbReference type="GO" id="GO:0016020">
    <property type="term" value="C:membrane"/>
    <property type="evidence" value="ECO:0007669"/>
    <property type="project" value="InterPro"/>
</dbReference>
<reference evidence="12 13" key="1">
    <citation type="journal article" date="2021" name="Sci. Rep.">
        <title>The genome of the diatom Chaetoceros tenuissimus carries an ancient integrated fragment of an extant virus.</title>
        <authorList>
            <person name="Hongo Y."/>
            <person name="Kimura K."/>
            <person name="Takaki Y."/>
            <person name="Yoshida Y."/>
            <person name="Baba S."/>
            <person name="Kobayashi G."/>
            <person name="Nagasaki K."/>
            <person name="Hano T."/>
            <person name="Tomaru Y."/>
        </authorList>
    </citation>
    <scope>NUCLEOTIDE SEQUENCE [LARGE SCALE GENOMIC DNA]</scope>
    <source>
        <strain evidence="12 13">NIES-3715</strain>
    </source>
</reference>
<sequence length="258" mass="27747">MTDANIRCALVYRIDSSLGVSMLAKYDYSTDYEAHDGAASEGALYAGRGNYGDAVTMVLKNDPPGSGSEVGTIGGFKVVQSDAHQVVYGGDSDGICIAVVTGLRYPSRVATQMITETYAEYMKALGEKAKTAKPNSLNRPSKPILTDMCKKFSDPNSIDKASALLGKVEGVKVQMQDNIASMLQNMEQTEAISNTASQLNEQASVFKKKSTDLKRQMKCKSLKMTLIIASLIIIILLVILVPMISNAKKANEENEGGN</sequence>
<dbReference type="InterPro" id="IPR001388">
    <property type="entry name" value="Synaptobrevin-like"/>
</dbReference>
<protein>
    <submittedName>
        <fullName evidence="12">Synaptobrevin-domain-containing protein</fullName>
    </submittedName>
</protein>
<organism evidence="12 13">
    <name type="scientific">Chaetoceros tenuissimus</name>
    <dbReference type="NCBI Taxonomy" id="426638"/>
    <lineage>
        <taxon>Eukaryota</taxon>
        <taxon>Sar</taxon>
        <taxon>Stramenopiles</taxon>
        <taxon>Ochrophyta</taxon>
        <taxon>Bacillariophyta</taxon>
        <taxon>Coscinodiscophyceae</taxon>
        <taxon>Chaetocerotophycidae</taxon>
        <taxon>Chaetocerotales</taxon>
        <taxon>Chaetocerotaceae</taxon>
        <taxon>Chaetoceros</taxon>
    </lineage>
</organism>
<keyword evidence="5 9" id="KW-1133">Transmembrane helix</keyword>
<evidence type="ECO:0000259" key="11">
    <source>
        <dbReference type="PROSITE" id="PS50892"/>
    </source>
</evidence>
<dbReference type="SUPFAM" id="SSF58038">
    <property type="entry name" value="SNARE fusion complex"/>
    <property type="match status" value="1"/>
</dbReference>
<dbReference type="EMBL" id="BLLK01000038">
    <property type="protein sequence ID" value="GFH49450.1"/>
    <property type="molecule type" value="Genomic_DNA"/>
</dbReference>
<dbReference type="InterPro" id="IPR042855">
    <property type="entry name" value="V_SNARE_CC"/>
</dbReference>
<dbReference type="SUPFAM" id="SSF64356">
    <property type="entry name" value="SNARE-like"/>
    <property type="match status" value="1"/>
</dbReference>
<dbReference type="Gene3D" id="1.20.5.110">
    <property type="match status" value="1"/>
</dbReference>
<dbReference type="InterPro" id="IPR010908">
    <property type="entry name" value="Longin_dom"/>
</dbReference>
<proteinExistence type="inferred from homology"/>
<accession>A0AAD3CQX1</accession>
<dbReference type="InterPro" id="IPR011012">
    <property type="entry name" value="Longin-like_dom_sf"/>
</dbReference>
<feature type="domain" description="Longin" evidence="10">
    <location>
        <begin position="10"/>
        <end position="145"/>
    </location>
</feature>
<evidence type="ECO:0000256" key="5">
    <source>
        <dbReference type="ARBA" id="ARBA00022989"/>
    </source>
</evidence>
<dbReference type="Pfam" id="PF00957">
    <property type="entry name" value="Synaptobrevin"/>
    <property type="match status" value="1"/>
</dbReference>
<keyword evidence="3 9" id="KW-0812">Transmembrane</keyword>
<evidence type="ECO:0000256" key="4">
    <source>
        <dbReference type="ARBA" id="ARBA00022927"/>
    </source>
</evidence>
<keyword evidence="4" id="KW-0653">Protein transport</keyword>
<dbReference type="GO" id="GO:0015031">
    <property type="term" value="P:protein transport"/>
    <property type="evidence" value="ECO:0007669"/>
    <property type="project" value="UniProtKB-KW"/>
</dbReference>
<dbReference type="GO" id="GO:0012505">
    <property type="term" value="C:endomembrane system"/>
    <property type="evidence" value="ECO:0007669"/>
    <property type="project" value="UniProtKB-SubCell"/>
</dbReference>
<dbReference type="PANTHER" id="PTHR21136:SF168">
    <property type="entry name" value="VESICLE-ASSOCIATED MEMBRANE PROTEIN 9"/>
    <property type="match status" value="1"/>
</dbReference>
<evidence type="ECO:0000256" key="8">
    <source>
        <dbReference type="PROSITE-ProRule" id="PRU00290"/>
    </source>
</evidence>
<dbReference type="PROSITE" id="PS50859">
    <property type="entry name" value="LONGIN"/>
    <property type="match status" value="1"/>
</dbReference>
<dbReference type="GO" id="GO:0005737">
    <property type="term" value="C:cytoplasm"/>
    <property type="evidence" value="ECO:0007669"/>
    <property type="project" value="UniProtKB-ARBA"/>
</dbReference>
<evidence type="ECO:0000256" key="6">
    <source>
        <dbReference type="ARBA" id="ARBA00023136"/>
    </source>
</evidence>
<gene>
    <name evidence="12" type="ORF">CTEN210_05926</name>
</gene>
<dbReference type="Gene3D" id="3.30.450.50">
    <property type="entry name" value="Longin domain"/>
    <property type="match status" value="1"/>
</dbReference>
<dbReference type="CDD" id="cd15843">
    <property type="entry name" value="R-SNARE"/>
    <property type="match status" value="1"/>
</dbReference>
<feature type="transmembrane region" description="Helical" evidence="9">
    <location>
        <begin position="224"/>
        <end position="244"/>
    </location>
</feature>
<keyword evidence="13" id="KW-1185">Reference proteome</keyword>
<dbReference type="PROSITE" id="PS50892">
    <property type="entry name" value="V_SNARE"/>
    <property type="match status" value="1"/>
</dbReference>
<comment type="similarity">
    <text evidence="1">Belongs to the synaptobrevin family.</text>
</comment>
<evidence type="ECO:0000256" key="9">
    <source>
        <dbReference type="SAM" id="Phobius"/>
    </source>
</evidence>
<dbReference type="Proteomes" id="UP001054902">
    <property type="component" value="Unassembled WGS sequence"/>
</dbReference>
<dbReference type="PRINTS" id="PR00219">
    <property type="entry name" value="SYNAPTOBREVN"/>
</dbReference>
<evidence type="ECO:0000313" key="13">
    <source>
        <dbReference type="Proteomes" id="UP001054902"/>
    </source>
</evidence>
<evidence type="ECO:0000259" key="10">
    <source>
        <dbReference type="PROSITE" id="PS50859"/>
    </source>
</evidence>
<feature type="domain" description="V-SNARE coiled-coil homology" evidence="11">
    <location>
        <begin position="160"/>
        <end position="220"/>
    </location>
</feature>
<dbReference type="PANTHER" id="PTHR21136">
    <property type="entry name" value="SNARE PROTEINS"/>
    <property type="match status" value="1"/>
</dbReference>
<evidence type="ECO:0000256" key="7">
    <source>
        <dbReference type="ARBA" id="ARBA00046280"/>
    </source>
</evidence>
<evidence type="ECO:0000313" key="12">
    <source>
        <dbReference type="EMBL" id="GFH49450.1"/>
    </source>
</evidence>